<organism evidence="1 2">
    <name type="scientific">Rhodovibrio sodomensis</name>
    <dbReference type="NCBI Taxonomy" id="1088"/>
    <lineage>
        <taxon>Bacteria</taxon>
        <taxon>Pseudomonadati</taxon>
        <taxon>Pseudomonadota</taxon>
        <taxon>Alphaproteobacteria</taxon>
        <taxon>Rhodospirillales</taxon>
        <taxon>Rhodovibrionaceae</taxon>
        <taxon>Rhodovibrio</taxon>
    </lineage>
</organism>
<evidence type="ECO:0000313" key="2">
    <source>
        <dbReference type="Proteomes" id="UP001296873"/>
    </source>
</evidence>
<dbReference type="PANTHER" id="PTHR36455">
    <property type="match status" value="1"/>
</dbReference>
<dbReference type="NCBIfam" id="NF033819">
    <property type="entry name" value="IS66_TnpB"/>
    <property type="match status" value="1"/>
</dbReference>
<evidence type="ECO:0000313" key="1">
    <source>
        <dbReference type="EMBL" id="MBK1671506.1"/>
    </source>
</evidence>
<evidence type="ECO:0008006" key="3">
    <source>
        <dbReference type="Google" id="ProtNLM"/>
    </source>
</evidence>
<name>A0ABS1DLT5_9PROT</name>
<reference evidence="1 2" key="1">
    <citation type="journal article" date="2020" name="Microorganisms">
        <title>Osmotic Adaptation and Compatible Solute Biosynthesis of Phototrophic Bacteria as Revealed from Genome Analyses.</title>
        <authorList>
            <person name="Imhoff J.F."/>
            <person name="Rahn T."/>
            <person name="Kunzel S."/>
            <person name="Keller A."/>
            <person name="Neulinger S.C."/>
        </authorList>
    </citation>
    <scope>NUCLEOTIDE SEQUENCE [LARGE SCALE GENOMIC DNA]</scope>
    <source>
        <strain evidence="1 2">DSM 9895</strain>
    </source>
</reference>
<protein>
    <recommendedName>
        <fullName evidence="3">Transposase</fullName>
    </recommendedName>
</protein>
<comment type="caution">
    <text evidence="1">The sequence shown here is derived from an EMBL/GenBank/DDBJ whole genome shotgun (WGS) entry which is preliminary data.</text>
</comment>
<sequence length="71" mass="8041">VFCFRGRKGDLIKLLRYDGDGFCLYAKRLERGRFVWPGAREGVVHLTPAQLAMRKREPETAVTGFDAVADL</sequence>
<dbReference type="PANTHER" id="PTHR36455:SF1">
    <property type="entry name" value="BLR8292 PROTEIN"/>
    <property type="match status" value="1"/>
</dbReference>
<dbReference type="RefSeq" id="WP_200344451.1">
    <property type="nucleotide sequence ID" value="NZ_NRRL01000204.1"/>
</dbReference>
<gene>
    <name evidence="1" type="ORF">CKO28_26255</name>
</gene>
<keyword evidence="2" id="KW-1185">Reference proteome</keyword>
<feature type="non-terminal residue" evidence="1">
    <location>
        <position position="1"/>
    </location>
</feature>
<proteinExistence type="predicted"/>
<dbReference type="InterPro" id="IPR008878">
    <property type="entry name" value="Transposase_IS66_Orf2"/>
</dbReference>
<dbReference type="Pfam" id="PF05717">
    <property type="entry name" value="TnpB_IS66"/>
    <property type="match status" value="1"/>
</dbReference>
<dbReference type="EMBL" id="NRRL01000204">
    <property type="protein sequence ID" value="MBK1671506.1"/>
    <property type="molecule type" value="Genomic_DNA"/>
</dbReference>
<dbReference type="Proteomes" id="UP001296873">
    <property type="component" value="Unassembled WGS sequence"/>
</dbReference>
<accession>A0ABS1DLT5</accession>